<dbReference type="OrthoDB" id="6600758at2759"/>
<dbReference type="EMBL" id="HACA01011792">
    <property type="protein sequence ID" value="CDW29153.1"/>
    <property type="molecule type" value="Transcribed_RNA"/>
</dbReference>
<name>A0A0K2TT00_LEPSM</name>
<dbReference type="AlphaFoldDB" id="A0A0K2TT00"/>
<dbReference type="Pfam" id="PF00179">
    <property type="entry name" value="UQ_con"/>
    <property type="match status" value="1"/>
</dbReference>
<dbReference type="PROSITE" id="PS00183">
    <property type="entry name" value="UBC_1"/>
    <property type="match status" value="1"/>
</dbReference>
<evidence type="ECO:0000313" key="6">
    <source>
        <dbReference type="EMBL" id="CDW29153.1"/>
    </source>
</evidence>
<dbReference type="GO" id="GO:0016740">
    <property type="term" value="F:transferase activity"/>
    <property type="evidence" value="ECO:0007669"/>
    <property type="project" value="UniProtKB-KW"/>
</dbReference>
<comment type="similarity">
    <text evidence="4">Belongs to the ubiquitin-conjugating enzyme family.</text>
</comment>
<dbReference type="InterPro" id="IPR000608">
    <property type="entry name" value="UBC"/>
</dbReference>
<evidence type="ECO:0000259" key="5">
    <source>
        <dbReference type="PROSITE" id="PS50127"/>
    </source>
</evidence>
<dbReference type="Gene3D" id="3.10.110.10">
    <property type="entry name" value="Ubiquitin Conjugating Enzyme"/>
    <property type="match status" value="1"/>
</dbReference>
<protein>
    <submittedName>
        <fullName evidence="6">SUMOconjugating enzyme UBC9like [Musca domestica]</fullName>
    </submittedName>
</protein>
<evidence type="ECO:0000256" key="1">
    <source>
        <dbReference type="ARBA" id="ARBA00022679"/>
    </source>
</evidence>
<evidence type="ECO:0000256" key="2">
    <source>
        <dbReference type="ARBA" id="ARBA00022786"/>
    </source>
</evidence>
<dbReference type="InterPro" id="IPR023313">
    <property type="entry name" value="UBQ-conjugating_AS"/>
</dbReference>
<evidence type="ECO:0000256" key="4">
    <source>
        <dbReference type="RuleBase" id="RU362109"/>
    </source>
</evidence>
<keyword evidence="1" id="KW-0808">Transferase</keyword>
<dbReference type="InterPro" id="IPR016135">
    <property type="entry name" value="UBQ-conjugating_enzyme/RWD"/>
</dbReference>
<dbReference type="SUPFAM" id="SSF54495">
    <property type="entry name" value="UBC-like"/>
    <property type="match status" value="1"/>
</dbReference>
<dbReference type="PANTHER" id="PTHR24067">
    <property type="entry name" value="UBIQUITIN-CONJUGATING ENZYME E2"/>
    <property type="match status" value="1"/>
</dbReference>
<feature type="active site" description="Glycyl thioester intermediate" evidence="3">
    <location>
        <position position="55"/>
    </location>
</feature>
<keyword evidence="4" id="KW-0067">ATP-binding</keyword>
<proteinExistence type="inferred from homology"/>
<feature type="domain" description="UBC core" evidence="5">
    <location>
        <begin position="1"/>
        <end position="119"/>
    </location>
</feature>
<dbReference type="SMART" id="SM00212">
    <property type="entry name" value="UBCc"/>
    <property type="match status" value="1"/>
</dbReference>
<dbReference type="InterPro" id="IPR050113">
    <property type="entry name" value="Ub_conjugating_enzyme"/>
</dbReference>
<sequence length="121" mass="14055">MLWEFGIPGQKGTPWENRMYKGQLIFNNNFPYDPPTVKFDPLLFHPNVHYSGFVCLSLLNPTKDWRPNLTIREILLGIQFLLNDPNVNDPAQSEASSCFRQNRSSYDKRIRNQALAMPLTK</sequence>
<organism evidence="6">
    <name type="scientific">Lepeophtheirus salmonis</name>
    <name type="common">Salmon louse</name>
    <name type="synonym">Caligus salmonis</name>
    <dbReference type="NCBI Taxonomy" id="72036"/>
    <lineage>
        <taxon>Eukaryota</taxon>
        <taxon>Metazoa</taxon>
        <taxon>Ecdysozoa</taxon>
        <taxon>Arthropoda</taxon>
        <taxon>Crustacea</taxon>
        <taxon>Multicrustacea</taxon>
        <taxon>Hexanauplia</taxon>
        <taxon>Copepoda</taxon>
        <taxon>Siphonostomatoida</taxon>
        <taxon>Caligidae</taxon>
        <taxon>Lepeophtheirus</taxon>
    </lineage>
</organism>
<accession>A0A0K2TT00</accession>
<keyword evidence="4" id="KW-0547">Nucleotide-binding</keyword>
<dbReference type="PROSITE" id="PS50127">
    <property type="entry name" value="UBC_2"/>
    <property type="match status" value="1"/>
</dbReference>
<dbReference type="GO" id="GO:0005524">
    <property type="term" value="F:ATP binding"/>
    <property type="evidence" value="ECO:0007669"/>
    <property type="project" value="UniProtKB-UniRule"/>
</dbReference>
<keyword evidence="2 4" id="KW-0833">Ubl conjugation pathway</keyword>
<evidence type="ECO:0000256" key="3">
    <source>
        <dbReference type="PROSITE-ProRule" id="PRU10133"/>
    </source>
</evidence>
<reference evidence="6" key="1">
    <citation type="submission" date="2014-05" db="EMBL/GenBank/DDBJ databases">
        <authorList>
            <person name="Chronopoulou M."/>
        </authorList>
    </citation>
    <scope>NUCLEOTIDE SEQUENCE</scope>
    <source>
        <tissue evidence="6">Whole organism</tissue>
    </source>
</reference>